<evidence type="ECO:0000256" key="3">
    <source>
        <dbReference type="RuleBase" id="RU362119"/>
    </source>
</evidence>
<dbReference type="EMBL" id="VJNB01000008">
    <property type="protein sequence ID" value="TSE19290.1"/>
    <property type="molecule type" value="Genomic_DNA"/>
</dbReference>
<dbReference type="Gene3D" id="3.60.21.10">
    <property type="match status" value="1"/>
</dbReference>
<dbReference type="GO" id="GO:0000166">
    <property type="term" value="F:nucleotide binding"/>
    <property type="evidence" value="ECO:0007669"/>
    <property type="project" value="UniProtKB-KW"/>
</dbReference>
<protein>
    <submittedName>
        <fullName evidence="6">NAD 5'-nucleotidase</fullName>
        <ecNumber evidence="6">3.1.3.5</ecNumber>
    </submittedName>
</protein>
<dbReference type="GO" id="GO:0009166">
    <property type="term" value="P:nucleotide catabolic process"/>
    <property type="evidence" value="ECO:0007669"/>
    <property type="project" value="InterPro"/>
</dbReference>
<dbReference type="SUPFAM" id="SSF55816">
    <property type="entry name" value="5'-nucleotidase (syn. UDP-sugar hydrolase), C-terminal domain"/>
    <property type="match status" value="1"/>
</dbReference>
<dbReference type="PANTHER" id="PTHR11575:SF24">
    <property type="entry name" value="5'-NUCLEOTIDASE"/>
    <property type="match status" value="1"/>
</dbReference>
<keyword evidence="7" id="KW-1185">Reference proteome</keyword>
<name>A0A554W6U7_9BURK</name>
<evidence type="ECO:0000313" key="6">
    <source>
        <dbReference type="EMBL" id="TSE19290.1"/>
    </source>
</evidence>
<dbReference type="Pfam" id="PF00149">
    <property type="entry name" value="Metallophos"/>
    <property type="match status" value="1"/>
</dbReference>
<evidence type="ECO:0000259" key="4">
    <source>
        <dbReference type="Pfam" id="PF00149"/>
    </source>
</evidence>
<feature type="signal peptide" evidence="3">
    <location>
        <begin position="1"/>
        <end position="25"/>
    </location>
</feature>
<dbReference type="SUPFAM" id="SSF56300">
    <property type="entry name" value="Metallo-dependent phosphatases"/>
    <property type="match status" value="1"/>
</dbReference>
<dbReference type="Gene3D" id="3.90.780.10">
    <property type="entry name" value="5'-Nucleotidase, C-terminal domain"/>
    <property type="match status" value="1"/>
</dbReference>
<accession>A0A554W6U7</accession>
<keyword evidence="3 6" id="KW-0378">Hydrolase</keyword>
<gene>
    <name evidence="6" type="ORF">Talka_01715</name>
</gene>
<dbReference type="Pfam" id="PF02872">
    <property type="entry name" value="5_nucleotid_C"/>
    <property type="match status" value="1"/>
</dbReference>
<dbReference type="GO" id="GO:0008768">
    <property type="term" value="F:UDP-sugar diphosphatase activity"/>
    <property type="evidence" value="ECO:0007669"/>
    <property type="project" value="TreeGrafter"/>
</dbReference>
<dbReference type="InterPro" id="IPR006146">
    <property type="entry name" value="5'-Nucleotdase_CS"/>
</dbReference>
<proteinExistence type="inferred from homology"/>
<reference evidence="6 7" key="1">
    <citation type="submission" date="2019-07" db="EMBL/GenBank/DDBJ databases">
        <title>Tepidimonas alkaliphilus YIM 72238 draft genome.</title>
        <authorList>
            <person name="Da Costa M.S."/>
            <person name="Froufe H.J.C."/>
            <person name="Egas C."/>
            <person name="Albuquerque L."/>
        </authorList>
    </citation>
    <scope>NUCLEOTIDE SEQUENCE [LARGE SCALE GENOMIC DNA]</scope>
    <source>
        <strain evidence="6 7">YIM 72238</strain>
    </source>
</reference>
<dbReference type="AlphaFoldDB" id="A0A554W6U7"/>
<dbReference type="GO" id="GO:0030288">
    <property type="term" value="C:outer membrane-bounded periplasmic space"/>
    <property type="evidence" value="ECO:0007669"/>
    <property type="project" value="TreeGrafter"/>
</dbReference>
<dbReference type="InterPro" id="IPR029052">
    <property type="entry name" value="Metallo-depent_PP-like"/>
</dbReference>
<keyword evidence="3" id="KW-0547">Nucleotide-binding</keyword>
<evidence type="ECO:0000256" key="1">
    <source>
        <dbReference type="ARBA" id="ARBA00006654"/>
    </source>
</evidence>
<dbReference type="PANTHER" id="PTHR11575">
    <property type="entry name" value="5'-NUCLEOTIDASE-RELATED"/>
    <property type="match status" value="1"/>
</dbReference>
<dbReference type="GO" id="GO:0046872">
    <property type="term" value="F:metal ion binding"/>
    <property type="evidence" value="ECO:0007669"/>
    <property type="project" value="InterPro"/>
</dbReference>
<dbReference type="InterPro" id="IPR036907">
    <property type="entry name" value="5'-Nucleotdase_C_sf"/>
</dbReference>
<comment type="similarity">
    <text evidence="1 3">Belongs to the 5'-nucleotidase family.</text>
</comment>
<dbReference type="EC" id="3.1.3.5" evidence="6"/>
<dbReference type="PRINTS" id="PR01607">
    <property type="entry name" value="APYRASEFAMLY"/>
</dbReference>
<comment type="caution">
    <text evidence="6">The sequence shown here is derived from an EMBL/GenBank/DDBJ whole genome shotgun (WGS) entry which is preliminary data.</text>
</comment>
<dbReference type="PROSITE" id="PS00387">
    <property type="entry name" value="PPASE"/>
    <property type="match status" value="1"/>
</dbReference>
<dbReference type="PROSITE" id="PS00786">
    <property type="entry name" value="5_NUCLEOTIDASE_2"/>
    <property type="match status" value="1"/>
</dbReference>
<evidence type="ECO:0000313" key="7">
    <source>
        <dbReference type="Proteomes" id="UP000315736"/>
    </source>
</evidence>
<organism evidence="6 7">
    <name type="scientific">Tepidimonas alkaliphilus</name>
    <dbReference type="NCBI Taxonomy" id="2588942"/>
    <lineage>
        <taxon>Bacteria</taxon>
        <taxon>Pseudomonadati</taxon>
        <taxon>Pseudomonadota</taxon>
        <taxon>Betaproteobacteria</taxon>
        <taxon>Burkholderiales</taxon>
        <taxon>Tepidimonas</taxon>
    </lineage>
</organism>
<evidence type="ECO:0000256" key="2">
    <source>
        <dbReference type="ARBA" id="ARBA00022729"/>
    </source>
</evidence>
<evidence type="ECO:0000259" key="5">
    <source>
        <dbReference type="Pfam" id="PF02872"/>
    </source>
</evidence>
<feature type="domain" description="5'-Nucleotidase C-terminal" evidence="5">
    <location>
        <begin position="420"/>
        <end position="569"/>
    </location>
</feature>
<dbReference type="InterPro" id="IPR008334">
    <property type="entry name" value="5'-Nucleotdase_C"/>
</dbReference>
<dbReference type="InterPro" id="IPR006179">
    <property type="entry name" value="5_nucleotidase/apyrase"/>
</dbReference>
<dbReference type="PROSITE" id="PS51257">
    <property type="entry name" value="PROKAR_LIPOPROTEIN"/>
    <property type="match status" value="1"/>
</dbReference>
<dbReference type="Proteomes" id="UP000315736">
    <property type="component" value="Unassembled WGS sequence"/>
</dbReference>
<feature type="chain" id="PRO_5022271620" evidence="3">
    <location>
        <begin position="26"/>
        <end position="614"/>
    </location>
</feature>
<dbReference type="InterPro" id="IPR004843">
    <property type="entry name" value="Calcineurin-like_PHP"/>
</dbReference>
<sequence>MLRQPLVCRPLLRGAMAVAFSAALAGCLGSSDGDPLDLTILHLNDHHSRLDAETTTLRLKNAAGAREAVTVDLGGFARVAGAIEALRSGQPNVLTLHAGDAITGDLYYTLTEGRADATLMNTVCFDALTLGNHEFDNGDAGAAKFIDELAKGSCRTAVLSANLKPRSGSPLAGKVRASTVVQRGGQPIGIVGLTVAAKTLQSSRPDAGTTFEDEATAAQREIDALRAQGVNKIVLLTHLGYQADQQLAARLSGVDVIVGGDSHTLLGPSSFADVGLTPSGPYPTQARNKDGEPVCIVQAWQYAYAVGELRVRFDGRGVVTECAGQPHVLVSDNVRRSSGALSDADRAAMVADLRAQPGLRVQAPSPKAEQALAPLAAEKAAFGQTKVGAATEELCLRRVPGTKRDVTRSALGDVCNKSERVNAHGGDIQQLVAQAFLEQGQRFGGADIALQNAGGVRVDIAPGDITVGRVYTLLPFKNTLVRLRMSGAQVKAALEDGLTSVLAGNTGAYPYAAGLRFEVDLNQPAGQRVSNLQWRNPSGSWVPLDSNATYRVIANDFMAGGGDGYATLKAIAGANREDTFLDYADAFLQYVKGRGNVARLPLELYSTQRFIDTP</sequence>
<feature type="domain" description="Calcineurin-like phosphoesterase" evidence="4">
    <location>
        <begin position="39"/>
        <end position="264"/>
    </location>
</feature>
<keyword evidence="2 3" id="KW-0732">Signal</keyword>
<dbReference type="GO" id="GO:0008253">
    <property type="term" value="F:5'-nucleotidase activity"/>
    <property type="evidence" value="ECO:0007669"/>
    <property type="project" value="UniProtKB-EC"/>
</dbReference>